<proteinExistence type="predicted"/>
<keyword evidence="3" id="KW-1185">Reference proteome</keyword>
<evidence type="ECO:0000313" key="2">
    <source>
        <dbReference type="EMBL" id="ELU42185.1"/>
    </source>
</evidence>
<name>L8WW25_THACA</name>
<evidence type="ECO:0000256" key="1">
    <source>
        <dbReference type="SAM" id="MobiDB-lite"/>
    </source>
</evidence>
<feature type="region of interest" description="Disordered" evidence="1">
    <location>
        <begin position="1"/>
        <end position="21"/>
    </location>
</feature>
<evidence type="ECO:0000313" key="3">
    <source>
        <dbReference type="Proteomes" id="UP000011668"/>
    </source>
</evidence>
<dbReference type="EMBL" id="AFRT01000906">
    <property type="protein sequence ID" value="ELU42185.1"/>
    <property type="molecule type" value="Genomic_DNA"/>
</dbReference>
<gene>
    <name evidence="2" type="ORF">AG1IA_03784</name>
</gene>
<reference evidence="2 3" key="1">
    <citation type="journal article" date="2013" name="Nat. Commun.">
        <title>The evolution and pathogenic mechanisms of the rice sheath blight pathogen.</title>
        <authorList>
            <person name="Zheng A."/>
            <person name="Lin R."/>
            <person name="Xu L."/>
            <person name="Qin P."/>
            <person name="Tang C."/>
            <person name="Ai P."/>
            <person name="Zhang D."/>
            <person name="Liu Y."/>
            <person name="Sun Z."/>
            <person name="Feng H."/>
            <person name="Wang Y."/>
            <person name="Chen Y."/>
            <person name="Liang X."/>
            <person name="Fu R."/>
            <person name="Li Q."/>
            <person name="Zhang J."/>
            <person name="Yu X."/>
            <person name="Xie Z."/>
            <person name="Ding L."/>
            <person name="Guan P."/>
            <person name="Tang J."/>
            <person name="Liang Y."/>
            <person name="Wang S."/>
            <person name="Deng Q."/>
            <person name="Li S."/>
            <person name="Zhu J."/>
            <person name="Wang L."/>
            <person name="Liu H."/>
            <person name="Li P."/>
        </authorList>
    </citation>
    <scope>NUCLEOTIDE SEQUENCE [LARGE SCALE GENOMIC DNA]</scope>
    <source>
        <strain evidence="3">AG-1 IA</strain>
    </source>
</reference>
<feature type="region of interest" description="Disordered" evidence="1">
    <location>
        <begin position="66"/>
        <end position="90"/>
    </location>
</feature>
<sequence>MDEKARTGRTISLRGPQKPGSALECSGFGSLLVRIRRIRIARRALGSTPRALPSVISNAPECSPTIASPGALPRFSGPRRDTVTNSFNYE</sequence>
<dbReference type="Proteomes" id="UP000011668">
    <property type="component" value="Unassembled WGS sequence"/>
</dbReference>
<protein>
    <submittedName>
        <fullName evidence="2">Uncharacterized protein</fullName>
    </submittedName>
</protein>
<accession>L8WW25</accession>
<dbReference type="AlphaFoldDB" id="L8WW25"/>
<organism evidence="2 3">
    <name type="scientific">Thanatephorus cucumeris (strain AG1-IA)</name>
    <name type="common">Rice sheath blight fungus</name>
    <name type="synonym">Rhizoctonia solani</name>
    <dbReference type="NCBI Taxonomy" id="983506"/>
    <lineage>
        <taxon>Eukaryota</taxon>
        <taxon>Fungi</taxon>
        <taxon>Dikarya</taxon>
        <taxon>Basidiomycota</taxon>
        <taxon>Agaricomycotina</taxon>
        <taxon>Agaricomycetes</taxon>
        <taxon>Cantharellales</taxon>
        <taxon>Ceratobasidiaceae</taxon>
        <taxon>Rhizoctonia</taxon>
        <taxon>Rhizoctonia solani AG-1</taxon>
    </lineage>
</organism>
<dbReference type="HOGENOM" id="CLU_2442389_0_0_1"/>
<comment type="caution">
    <text evidence="2">The sequence shown here is derived from an EMBL/GenBank/DDBJ whole genome shotgun (WGS) entry which is preliminary data.</text>
</comment>